<accession>A0A6A6HBP4</accession>
<protein>
    <submittedName>
        <fullName evidence="1">Uncharacterized protein</fullName>
    </submittedName>
</protein>
<proteinExistence type="predicted"/>
<organism evidence="1 2">
    <name type="scientific">Viridothelium virens</name>
    <name type="common">Speckled blister lichen</name>
    <name type="synonym">Trypethelium virens</name>
    <dbReference type="NCBI Taxonomy" id="1048519"/>
    <lineage>
        <taxon>Eukaryota</taxon>
        <taxon>Fungi</taxon>
        <taxon>Dikarya</taxon>
        <taxon>Ascomycota</taxon>
        <taxon>Pezizomycotina</taxon>
        <taxon>Dothideomycetes</taxon>
        <taxon>Dothideomycetes incertae sedis</taxon>
        <taxon>Trypetheliales</taxon>
        <taxon>Trypetheliaceae</taxon>
        <taxon>Viridothelium</taxon>
    </lineage>
</organism>
<dbReference type="AlphaFoldDB" id="A0A6A6HBP4"/>
<sequence>MRSSRSRIRSKAMWSRTPRGRCYVGVEYPLLWAVRTSPLPTEPPSHFILYPSQALASAAIVGCLHKIALPHSTCRI</sequence>
<dbReference type="Proteomes" id="UP000800092">
    <property type="component" value="Unassembled WGS sequence"/>
</dbReference>
<dbReference type="EMBL" id="ML991790">
    <property type="protein sequence ID" value="KAF2235544.1"/>
    <property type="molecule type" value="Genomic_DNA"/>
</dbReference>
<keyword evidence="2" id="KW-1185">Reference proteome</keyword>
<reference evidence="1" key="1">
    <citation type="journal article" date="2020" name="Stud. Mycol.">
        <title>101 Dothideomycetes genomes: a test case for predicting lifestyles and emergence of pathogens.</title>
        <authorList>
            <person name="Haridas S."/>
            <person name="Albert R."/>
            <person name="Binder M."/>
            <person name="Bloem J."/>
            <person name="Labutti K."/>
            <person name="Salamov A."/>
            <person name="Andreopoulos B."/>
            <person name="Baker S."/>
            <person name="Barry K."/>
            <person name="Bills G."/>
            <person name="Bluhm B."/>
            <person name="Cannon C."/>
            <person name="Castanera R."/>
            <person name="Culley D."/>
            <person name="Daum C."/>
            <person name="Ezra D."/>
            <person name="Gonzalez J."/>
            <person name="Henrissat B."/>
            <person name="Kuo A."/>
            <person name="Liang C."/>
            <person name="Lipzen A."/>
            <person name="Lutzoni F."/>
            <person name="Magnuson J."/>
            <person name="Mondo S."/>
            <person name="Nolan M."/>
            <person name="Ohm R."/>
            <person name="Pangilinan J."/>
            <person name="Park H.-J."/>
            <person name="Ramirez L."/>
            <person name="Alfaro M."/>
            <person name="Sun H."/>
            <person name="Tritt A."/>
            <person name="Yoshinaga Y."/>
            <person name="Zwiers L.-H."/>
            <person name="Turgeon B."/>
            <person name="Goodwin S."/>
            <person name="Spatafora J."/>
            <person name="Crous P."/>
            <person name="Grigoriev I."/>
        </authorList>
    </citation>
    <scope>NUCLEOTIDE SEQUENCE</scope>
    <source>
        <strain evidence="1">Tuck. ex Michener</strain>
    </source>
</reference>
<gene>
    <name evidence="1" type="ORF">EV356DRAFT_111520</name>
</gene>
<name>A0A6A6HBP4_VIRVR</name>
<evidence type="ECO:0000313" key="2">
    <source>
        <dbReference type="Proteomes" id="UP000800092"/>
    </source>
</evidence>
<evidence type="ECO:0000313" key="1">
    <source>
        <dbReference type="EMBL" id="KAF2235544.1"/>
    </source>
</evidence>